<sequence>MENLKDNLQLIELSELEVLNINGGKGSLIYKAGQWLKEVFCDCYWNSDYEMDRGSKAAWTALH</sequence>
<keyword evidence="2" id="KW-1185">Reference proteome</keyword>
<organism evidence="1 2">
    <name type="scientific">Pedobacter alpinus</name>
    <dbReference type="NCBI Taxonomy" id="1590643"/>
    <lineage>
        <taxon>Bacteria</taxon>
        <taxon>Pseudomonadati</taxon>
        <taxon>Bacteroidota</taxon>
        <taxon>Sphingobacteriia</taxon>
        <taxon>Sphingobacteriales</taxon>
        <taxon>Sphingobacteriaceae</taxon>
        <taxon>Pedobacter</taxon>
    </lineage>
</organism>
<reference evidence="2" key="1">
    <citation type="journal article" date="2019" name="Int. J. Syst. Evol. Microbiol.">
        <title>The Global Catalogue of Microorganisms (GCM) 10K type strain sequencing project: providing services to taxonomists for standard genome sequencing and annotation.</title>
        <authorList>
            <consortium name="The Broad Institute Genomics Platform"/>
            <consortium name="The Broad Institute Genome Sequencing Center for Infectious Disease"/>
            <person name="Wu L."/>
            <person name="Ma J."/>
        </authorList>
    </citation>
    <scope>NUCLEOTIDE SEQUENCE [LARGE SCALE GENOMIC DNA]</scope>
    <source>
        <strain evidence="2">KCTC 42456</strain>
    </source>
</reference>
<accession>A0ABW5TP73</accession>
<dbReference type="EMBL" id="JBHULV010000008">
    <property type="protein sequence ID" value="MFD2730619.1"/>
    <property type="molecule type" value="Genomic_DNA"/>
</dbReference>
<dbReference type="RefSeq" id="WP_379040594.1">
    <property type="nucleotide sequence ID" value="NZ_JBHSKW010000005.1"/>
</dbReference>
<proteinExistence type="predicted"/>
<name>A0ABW5TP73_9SPHI</name>
<gene>
    <name evidence="1" type="ORF">ACFSSE_02785</name>
</gene>
<protein>
    <recommendedName>
        <fullName evidence="3">Bacteriocin-type signal sequence-containing protein</fullName>
    </recommendedName>
</protein>
<evidence type="ECO:0000313" key="1">
    <source>
        <dbReference type="EMBL" id="MFD2730619.1"/>
    </source>
</evidence>
<comment type="caution">
    <text evidence="1">The sequence shown here is derived from an EMBL/GenBank/DDBJ whole genome shotgun (WGS) entry which is preliminary data.</text>
</comment>
<evidence type="ECO:0008006" key="3">
    <source>
        <dbReference type="Google" id="ProtNLM"/>
    </source>
</evidence>
<dbReference type="Proteomes" id="UP001597546">
    <property type="component" value="Unassembled WGS sequence"/>
</dbReference>
<evidence type="ECO:0000313" key="2">
    <source>
        <dbReference type="Proteomes" id="UP001597546"/>
    </source>
</evidence>